<dbReference type="Pfam" id="PF02269">
    <property type="entry name" value="TFIID-18kDa"/>
    <property type="match status" value="1"/>
</dbReference>
<name>A0AAW2IC42_9NEOP</name>
<dbReference type="PANTHER" id="PTHR11380">
    <property type="entry name" value="TRANSCRIPTION INITIATION FACTOR TFIID/SUPT3-RELATED"/>
    <property type="match status" value="1"/>
</dbReference>
<dbReference type="SUPFAM" id="SSF47113">
    <property type="entry name" value="Histone-fold"/>
    <property type="match status" value="1"/>
</dbReference>
<evidence type="ECO:0000256" key="5">
    <source>
        <dbReference type="ARBA" id="ARBA00061274"/>
    </source>
</evidence>
<sequence>MASSSYQGHEGVSYVKEIQLMMHGFGDVSEPLVASAQLIESILLQQMALLWRSVCSVAQLQESGKPAIEHFAFLLRKDPVRIRRFLKYLEHRKLGVSYKSFLSEDPWPKRAQSDSLKKCTDFLQLIDPLFDPEEEERDDPYLQRKVRADLLARNMDVTKYMEFSKARQSSFGHGKFFASYNAKFREWLGKIDCQTGLTNETCDALAYFAFEIVGEIMDLAFLVREDSLRKEAWESEFGATLLTVGRSPSNKQMEHRSAISPNEIREAMRRFDSTQTLPGFLFVRKISTDRINLLCC</sequence>
<accession>A0AAW2IC42</accession>
<gene>
    <name evidence="6" type="ORF">PYX00_001375</name>
</gene>
<evidence type="ECO:0000256" key="2">
    <source>
        <dbReference type="ARBA" id="ARBA00023015"/>
    </source>
</evidence>
<evidence type="ECO:0000313" key="6">
    <source>
        <dbReference type="EMBL" id="KAL0279927.1"/>
    </source>
</evidence>
<dbReference type="CDD" id="cd07978">
    <property type="entry name" value="HFD_TAF13"/>
    <property type="match status" value="1"/>
</dbReference>
<reference evidence="6" key="1">
    <citation type="journal article" date="2024" name="Gigascience">
        <title>Chromosome-level genome of the poultry shaft louse Menopon gallinae provides insight into the host-switching and adaptive evolution of parasitic lice.</title>
        <authorList>
            <person name="Xu Y."/>
            <person name="Ma L."/>
            <person name="Liu S."/>
            <person name="Liang Y."/>
            <person name="Liu Q."/>
            <person name="He Z."/>
            <person name="Tian L."/>
            <person name="Duan Y."/>
            <person name="Cai W."/>
            <person name="Li H."/>
            <person name="Song F."/>
        </authorList>
    </citation>
    <scope>NUCLEOTIDE SEQUENCE</scope>
    <source>
        <strain evidence="6">Cailab_2023a</strain>
    </source>
</reference>
<keyword evidence="3" id="KW-0804">Transcription</keyword>
<keyword evidence="4" id="KW-0539">Nucleus</keyword>
<comment type="caution">
    <text evidence="6">The sequence shown here is derived from an EMBL/GenBank/DDBJ whole genome shotgun (WGS) entry which is preliminary data.</text>
</comment>
<dbReference type="GO" id="GO:0005634">
    <property type="term" value="C:nucleus"/>
    <property type="evidence" value="ECO:0007669"/>
    <property type="project" value="UniProtKB-SubCell"/>
</dbReference>
<dbReference type="AlphaFoldDB" id="A0AAW2IC42"/>
<evidence type="ECO:0000256" key="3">
    <source>
        <dbReference type="ARBA" id="ARBA00023163"/>
    </source>
</evidence>
<dbReference type="InterPro" id="IPR009072">
    <property type="entry name" value="Histone-fold"/>
</dbReference>
<keyword evidence="2" id="KW-0805">Transcription regulation</keyword>
<dbReference type="GO" id="GO:0046982">
    <property type="term" value="F:protein heterodimerization activity"/>
    <property type="evidence" value="ECO:0007669"/>
    <property type="project" value="InterPro"/>
</dbReference>
<comment type="similarity">
    <text evidence="5">Belongs to the SPT3 family.</text>
</comment>
<proteinExistence type="inferred from homology"/>
<evidence type="ECO:0000256" key="4">
    <source>
        <dbReference type="ARBA" id="ARBA00023242"/>
    </source>
</evidence>
<dbReference type="GO" id="GO:0006366">
    <property type="term" value="P:transcription by RNA polymerase II"/>
    <property type="evidence" value="ECO:0007669"/>
    <property type="project" value="InterPro"/>
</dbReference>
<dbReference type="InterPro" id="IPR003195">
    <property type="entry name" value="TFIID_TAF13"/>
</dbReference>
<comment type="subcellular location">
    <subcellularLocation>
        <location evidence="1">Nucleus</location>
    </subcellularLocation>
</comment>
<dbReference type="PANTHER" id="PTHR11380:SF16">
    <property type="entry name" value="TRANSCRIPTION INITIATION PROTEIN SPT3 HOMOLOG"/>
    <property type="match status" value="1"/>
</dbReference>
<evidence type="ECO:0000256" key="1">
    <source>
        <dbReference type="ARBA" id="ARBA00004123"/>
    </source>
</evidence>
<dbReference type="Gene3D" id="1.10.20.10">
    <property type="entry name" value="Histone, subunit A"/>
    <property type="match status" value="1"/>
</dbReference>
<dbReference type="EMBL" id="JARGDH010000001">
    <property type="protein sequence ID" value="KAL0279927.1"/>
    <property type="molecule type" value="Genomic_DNA"/>
</dbReference>
<organism evidence="6">
    <name type="scientific">Menopon gallinae</name>
    <name type="common">poultry shaft louse</name>
    <dbReference type="NCBI Taxonomy" id="328185"/>
    <lineage>
        <taxon>Eukaryota</taxon>
        <taxon>Metazoa</taxon>
        <taxon>Ecdysozoa</taxon>
        <taxon>Arthropoda</taxon>
        <taxon>Hexapoda</taxon>
        <taxon>Insecta</taxon>
        <taxon>Pterygota</taxon>
        <taxon>Neoptera</taxon>
        <taxon>Paraneoptera</taxon>
        <taxon>Psocodea</taxon>
        <taxon>Troctomorpha</taxon>
        <taxon>Phthiraptera</taxon>
        <taxon>Amblycera</taxon>
        <taxon>Menoponidae</taxon>
        <taxon>Menopon</taxon>
    </lineage>
</organism>
<dbReference type="GO" id="GO:0003713">
    <property type="term" value="F:transcription coactivator activity"/>
    <property type="evidence" value="ECO:0007669"/>
    <property type="project" value="TreeGrafter"/>
</dbReference>
<protein>
    <submittedName>
        <fullName evidence="6">Uncharacterized protein</fullName>
    </submittedName>
</protein>